<dbReference type="AlphaFoldDB" id="A0A2P2QF85"/>
<reference evidence="1" key="1">
    <citation type="submission" date="2018-02" db="EMBL/GenBank/DDBJ databases">
        <title>Rhizophora mucronata_Transcriptome.</title>
        <authorList>
            <person name="Meera S.P."/>
            <person name="Sreeshan A."/>
            <person name="Augustine A."/>
        </authorList>
    </citation>
    <scope>NUCLEOTIDE SEQUENCE</scope>
    <source>
        <tissue evidence="1">Leaf</tissue>
    </source>
</reference>
<name>A0A2P2QF85_RHIMU</name>
<dbReference type="EMBL" id="GGEC01085080">
    <property type="protein sequence ID" value="MBX65564.1"/>
    <property type="molecule type" value="Transcribed_RNA"/>
</dbReference>
<sequence>MVILFFNAKILTHTIDLV</sequence>
<proteinExistence type="predicted"/>
<accession>A0A2P2QF85</accession>
<evidence type="ECO:0000313" key="1">
    <source>
        <dbReference type="EMBL" id="MBX65564.1"/>
    </source>
</evidence>
<protein>
    <submittedName>
        <fullName evidence="1">Uncharacterized protein</fullName>
    </submittedName>
</protein>
<organism evidence="1">
    <name type="scientific">Rhizophora mucronata</name>
    <name type="common">Asiatic mangrove</name>
    <dbReference type="NCBI Taxonomy" id="61149"/>
    <lineage>
        <taxon>Eukaryota</taxon>
        <taxon>Viridiplantae</taxon>
        <taxon>Streptophyta</taxon>
        <taxon>Embryophyta</taxon>
        <taxon>Tracheophyta</taxon>
        <taxon>Spermatophyta</taxon>
        <taxon>Magnoliopsida</taxon>
        <taxon>eudicotyledons</taxon>
        <taxon>Gunneridae</taxon>
        <taxon>Pentapetalae</taxon>
        <taxon>rosids</taxon>
        <taxon>fabids</taxon>
        <taxon>Malpighiales</taxon>
        <taxon>Rhizophoraceae</taxon>
        <taxon>Rhizophora</taxon>
    </lineage>
</organism>